<dbReference type="Gene3D" id="2.130.10.10">
    <property type="entry name" value="YVTN repeat-like/Quinoprotein amine dehydrogenase"/>
    <property type="match status" value="1"/>
</dbReference>
<comment type="caution">
    <text evidence="4">The sequence shown here is derived from an EMBL/GenBank/DDBJ whole genome shotgun (WGS) entry which is preliminary data.</text>
</comment>
<feature type="domain" description="SH3b" evidence="3">
    <location>
        <begin position="13"/>
        <end position="62"/>
    </location>
</feature>
<feature type="compositionally biased region" description="Polar residues" evidence="2">
    <location>
        <begin position="632"/>
        <end position="645"/>
    </location>
</feature>
<feature type="region of interest" description="Disordered" evidence="2">
    <location>
        <begin position="632"/>
        <end position="662"/>
    </location>
</feature>
<dbReference type="SUPFAM" id="SSF50978">
    <property type="entry name" value="WD40 repeat-like"/>
    <property type="match status" value="1"/>
</dbReference>
<feature type="compositionally biased region" description="Polar residues" evidence="2">
    <location>
        <begin position="504"/>
        <end position="519"/>
    </location>
</feature>
<name>A0ABP0NHX0_9DINO</name>
<dbReference type="EMBL" id="CAXAMM010028557">
    <property type="protein sequence ID" value="CAK9063018.1"/>
    <property type="molecule type" value="Genomic_DNA"/>
</dbReference>
<evidence type="ECO:0000256" key="2">
    <source>
        <dbReference type="SAM" id="MobiDB-lite"/>
    </source>
</evidence>
<dbReference type="InterPro" id="IPR015943">
    <property type="entry name" value="WD40/YVTN_repeat-like_dom_sf"/>
</dbReference>
<proteinExistence type="predicted"/>
<organism evidence="4 5">
    <name type="scientific">Durusdinium trenchii</name>
    <dbReference type="NCBI Taxonomy" id="1381693"/>
    <lineage>
        <taxon>Eukaryota</taxon>
        <taxon>Sar</taxon>
        <taxon>Alveolata</taxon>
        <taxon>Dinophyceae</taxon>
        <taxon>Suessiales</taxon>
        <taxon>Symbiodiniaceae</taxon>
        <taxon>Durusdinium</taxon>
    </lineage>
</organism>
<evidence type="ECO:0000259" key="3">
    <source>
        <dbReference type="Pfam" id="PF08239"/>
    </source>
</evidence>
<sequence length="777" mass="83338">MARWRVVGGQEKGLIVRSSAEVSSQQLGRLNYGAEVEELQLLGERLEFQKVSGDGVERGWVSLRLKGKELLTPCGWQHLRGCSIGPFHAHEEKVTTVAFDPVTPLQLWTASWSSASVRHWQLARHQQPQLVNQLKTHGLVSALQRLDQDTLLTAISANPMPAGNVCHQADFKQRMAELDDKLEPGQQLVLWRLDPRPEMWKQLPFHPHGCRLLAVGPGNELVASASKERLVLSHRSGPGAPLEVLWSVHLEQKLTALCFTETGSLWSCNGQHVTCWEEGRTKSSVEIQVDNVSALVALQDELLIAHETGFLFLDVGTGQIRQQYTKDVVSAAARLGQSFVAALGAHVVRYDVVRGLGPSPAKASGMWTLPQKVVSLHCLGAVGAPPLVAAGAADGTVVVFDEEEIDMSHVQETIAKFEATFESPKATPAPSVAGLSVQDAPQSFHTPSHWPSPAQMPAMQPSPNATNFSMQGATDPMATHFHSPNPSTTSPLPSNFAQQFHAPNPTQLASPLPSVTSPSPALTQAQVMAQMITQAHGNPHGQAHAAAHMMQVLGNPQGQTQAAAQMIQVMAQQQAQAQQQAAQVAQQQAQAQQQAAQVAQAQMPAMQAAPNATNFSMQGAMDPMAAASFQSPVASPNPFAQQFHSPNPMASPLPSGTSPSPAFTQAQAMAQMITQAHGNPHGQAQAAAQMMQAHGNPQSQAQAAAQMMQVMTAQHHAQSAAEARWNITASVKREVIGKHERWKTLENYSMHSALLDGKMHGLGMPRFSNGFGGGAAA</sequence>
<protein>
    <recommendedName>
        <fullName evidence="3">SH3b domain-containing protein</fullName>
    </recommendedName>
</protein>
<reference evidence="4 5" key="1">
    <citation type="submission" date="2024-02" db="EMBL/GenBank/DDBJ databases">
        <authorList>
            <person name="Chen Y."/>
            <person name="Shah S."/>
            <person name="Dougan E. K."/>
            <person name="Thang M."/>
            <person name="Chan C."/>
        </authorList>
    </citation>
    <scope>NUCLEOTIDE SEQUENCE [LARGE SCALE GENOMIC DNA]</scope>
</reference>
<keyword evidence="1" id="KW-0175">Coiled coil</keyword>
<gene>
    <name evidence="4" type="ORF">SCF082_LOCUS32710</name>
</gene>
<dbReference type="InterPro" id="IPR036322">
    <property type="entry name" value="WD40_repeat_dom_sf"/>
</dbReference>
<keyword evidence="5" id="KW-1185">Reference proteome</keyword>
<feature type="compositionally biased region" description="Low complexity" evidence="2">
    <location>
        <begin position="483"/>
        <end position="495"/>
    </location>
</feature>
<dbReference type="InterPro" id="IPR003646">
    <property type="entry name" value="SH3-like_bac-type"/>
</dbReference>
<evidence type="ECO:0000256" key="1">
    <source>
        <dbReference type="SAM" id="Coils"/>
    </source>
</evidence>
<dbReference type="Proteomes" id="UP001642464">
    <property type="component" value="Unassembled WGS sequence"/>
</dbReference>
<feature type="region of interest" description="Disordered" evidence="2">
    <location>
        <begin position="482"/>
        <end position="519"/>
    </location>
</feature>
<accession>A0ABP0NHX0</accession>
<feature type="coiled-coil region" evidence="1">
    <location>
        <begin position="570"/>
        <end position="602"/>
    </location>
</feature>
<dbReference type="Pfam" id="PF08239">
    <property type="entry name" value="SH3_3"/>
    <property type="match status" value="1"/>
</dbReference>
<evidence type="ECO:0000313" key="4">
    <source>
        <dbReference type="EMBL" id="CAK9063018.1"/>
    </source>
</evidence>
<evidence type="ECO:0000313" key="5">
    <source>
        <dbReference type="Proteomes" id="UP001642464"/>
    </source>
</evidence>